<evidence type="ECO:0000256" key="1">
    <source>
        <dbReference type="ARBA" id="ARBA00004442"/>
    </source>
</evidence>
<dbReference type="InterPro" id="IPR012910">
    <property type="entry name" value="Plug_dom"/>
</dbReference>
<dbReference type="InterPro" id="IPR032508">
    <property type="entry name" value="FecR_C"/>
</dbReference>
<feature type="domain" description="TonB-dependent receptor plug" evidence="5">
    <location>
        <begin position="144"/>
        <end position="222"/>
    </location>
</feature>
<organism evidence="7 8">
    <name type="scientific">Flavivirga spongiicola</name>
    <dbReference type="NCBI Taxonomy" id="421621"/>
    <lineage>
        <taxon>Bacteria</taxon>
        <taxon>Pseudomonadati</taxon>
        <taxon>Bacteroidota</taxon>
        <taxon>Flavobacteriia</taxon>
        <taxon>Flavobacteriales</taxon>
        <taxon>Flavobacteriaceae</taxon>
        <taxon>Flavivirga</taxon>
    </lineage>
</organism>
<evidence type="ECO:0000259" key="5">
    <source>
        <dbReference type="Pfam" id="PF07715"/>
    </source>
</evidence>
<evidence type="ECO:0000313" key="8">
    <source>
        <dbReference type="Proteomes" id="UP001337305"/>
    </source>
</evidence>
<keyword evidence="4" id="KW-0732">Signal</keyword>
<evidence type="ECO:0000256" key="4">
    <source>
        <dbReference type="SAM" id="SignalP"/>
    </source>
</evidence>
<evidence type="ECO:0000313" key="7">
    <source>
        <dbReference type="EMBL" id="MEF3835489.1"/>
    </source>
</evidence>
<dbReference type="Gene3D" id="2.40.170.20">
    <property type="entry name" value="TonB-dependent receptor, beta-barrel domain"/>
    <property type="match status" value="1"/>
</dbReference>
<keyword evidence="7" id="KW-0675">Receptor</keyword>
<dbReference type="InterPro" id="IPR037066">
    <property type="entry name" value="Plug_dom_sf"/>
</dbReference>
<name>A0ABU7XXM1_9FLAO</name>
<dbReference type="InterPro" id="IPR036942">
    <property type="entry name" value="Beta-barrel_TonB_sf"/>
</dbReference>
<dbReference type="Gene3D" id="3.55.50.30">
    <property type="match status" value="1"/>
</dbReference>
<dbReference type="RefSeq" id="WP_303307774.1">
    <property type="nucleotide sequence ID" value="NZ_JAODOP010000004.1"/>
</dbReference>
<gene>
    <name evidence="7" type="ORF">N1F79_20360</name>
</gene>
<evidence type="ECO:0000256" key="3">
    <source>
        <dbReference type="ARBA" id="ARBA00023237"/>
    </source>
</evidence>
<reference evidence="7 8" key="1">
    <citation type="submission" date="2022-09" db="EMBL/GenBank/DDBJ databases">
        <title>Genome sequencing of Flavivirga sp. MEBiC05379.</title>
        <authorList>
            <person name="Oh H.-M."/>
            <person name="Kwon K.K."/>
            <person name="Park M.J."/>
            <person name="Yang S.-H."/>
        </authorList>
    </citation>
    <scope>NUCLEOTIDE SEQUENCE [LARGE SCALE GENOMIC DNA]</scope>
    <source>
        <strain evidence="7 8">MEBiC05379</strain>
    </source>
</reference>
<comment type="subcellular location">
    <subcellularLocation>
        <location evidence="1">Cell outer membrane</location>
    </subcellularLocation>
</comment>
<sequence length="782" mass="89497">MKFKLTILIFLFSLTMMSQKKTSLLFNNTPLNEVIIELEKKFDIKISFNSELINNQVISFRKEDTLLKDVINAIEGQINIAFEKVTERYYILKRQAVIDLSQTQNLDEVVISEYLTSGINKKKDGSILLSPSSLGILPGLTEPDVLQSLQLLPGVQSPSETASGLYIRGGTPDQNLILWDGIKMYHSGHFFGMISAFNPYITKDVKLYTSGTRAKYGNRISGVIDITSSNKIPKKTEGGMGFNMTHVDAYLKTPISEKFALIVSARRSFTDFINTFTFNNLTKRVFQNTSISIVNNNIEEGVKTTKKDLFYFSDVTLKAIIQPSVKDNITFSTLFTKNKLNYEFLLEGFGETNDKLDIVNQGLSSTWSHQYNSVLSHTFQTYYSRFNIDYLGKEIFSEDESTETIKKNEINDFGISLQTDLKLNSKSTILGGYQFSSNKVGYTLGYKNSLFEDNGYEDTKSGNNITSAFYLEYQYKKQKKWYLNLGLRANNISVLNMFLLEPRVYFEKKLSPHFKVKLSAEQINQAISQIVEFNTSSFGLENQIWTLVDGESIPLLKSNQVSVGFNFNKNGWNLDLDFYSKNITGLTSDIRGFNNININFSEGKSDVLGADFLLKKKIENYRTWLSYSIMKNDFVFDDLNEGKKFPGNFHIVHQLTWSHTYKWNAFDFSLGWNFRTNTPYTKGLSIDDDGFTINYGPINGVRLPNYHRLDFSSTYKFNFSENKKWKGKLGFSLLNLYNNKSLLSRTYKIRPIFTEADVTYALQKVDKISLGITPNLVFRVEF</sequence>
<dbReference type="Proteomes" id="UP001337305">
    <property type="component" value="Unassembled WGS sequence"/>
</dbReference>
<keyword evidence="3" id="KW-0998">Cell outer membrane</keyword>
<accession>A0ABU7XXM1</accession>
<feature type="signal peptide" evidence="4">
    <location>
        <begin position="1"/>
        <end position="20"/>
    </location>
</feature>
<dbReference type="Pfam" id="PF07715">
    <property type="entry name" value="Plug"/>
    <property type="match status" value="1"/>
</dbReference>
<evidence type="ECO:0000259" key="6">
    <source>
        <dbReference type="Pfam" id="PF16344"/>
    </source>
</evidence>
<proteinExistence type="predicted"/>
<dbReference type="Pfam" id="PF16344">
    <property type="entry name" value="FecR_C"/>
    <property type="match status" value="1"/>
</dbReference>
<evidence type="ECO:0000256" key="2">
    <source>
        <dbReference type="ARBA" id="ARBA00023136"/>
    </source>
</evidence>
<feature type="chain" id="PRO_5045491319" evidence="4">
    <location>
        <begin position="21"/>
        <end position="782"/>
    </location>
</feature>
<keyword evidence="8" id="KW-1185">Reference proteome</keyword>
<keyword evidence="2" id="KW-0472">Membrane</keyword>
<dbReference type="Gene3D" id="2.170.130.10">
    <property type="entry name" value="TonB-dependent receptor, plug domain"/>
    <property type="match status" value="1"/>
</dbReference>
<comment type="caution">
    <text evidence="7">The sequence shown here is derived from an EMBL/GenBank/DDBJ whole genome shotgun (WGS) entry which is preliminary data.</text>
</comment>
<dbReference type="EMBL" id="JAODOP010000004">
    <property type="protein sequence ID" value="MEF3835489.1"/>
    <property type="molecule type" value="Genomic_DNA"/>
</dbReference>
<dbReference type="SUPFAM" id="SSF56935">
    <property type="entry name" value="Porins"/>
    <property type="match status" value="1"/>
</dbReference>
<feature type="domain" description="Protein FecR C-terminal" evidence="6">
    <location>
        <begin position="24"/>
        <end position="90"/>
    </location>
</feature>
<protein>
    <submittedName>
        <fullName evidence="7">TonB-dependent receptor</fullName>
    </submittedName>
</protein>